<dbReference type="Proteomes" id="UP000327030">
    <property type="component" value="Chromosome 1"/>
</dbReference>
<dbReference type="RefSeq" id="WP_151622180.1">
    <property type="nucleotide sequence ID" value="NZ_CP043028.1"/>
</dbReference>
<evidence type="ECO:0000313" key="1">
    <source>
        <dbReference type="EMBL" id="QFJ53683.1"/>
    </source>
</evidence>
<proteinExistence type="predicted"/>
<reference evidence="2" key="1">
    <citation type="submission" date="2019-08" db="EMBL/GenBank/DDBJ databases">
        <title>Complete Genome Sequence of the Polysaccharide-Degrading Rumen Bacterium Pseudobutyrivibrio xylanivorans MA3014.</title>
        <authorList>
            <person name="Palevich N."/>
            <person name="Maclean P.H."/>
            <person name="Kelly W.J."/>
            <person name="Leahy S.C."/>
            <person name="Rakonjac J."/>
            <person name="Attwood G.T."/>
        </authorList>
    </citation>
    <scope>NUCLEOTIDE SEQUENCE [LARGE SCALE GENOMIC DNA]</scope>
    <source>
        <strain evidence="2">MA3014</strain>
    </source>
</reference>
<dbReference type="KEGG" id="pxv:FXF36_01775"/>
<organism evidence="1 2">
    <name type="scientific">Pseudobutyrivibrio xylanivorans</name>
    <dbReference type="NCBI Taxonomy" id="185007"/>
    <lineage>
        <taxon>Bacteria</taxon>
        <taxon>Bacillati</taxon>
        <taxon>Bacillota</taxon>
        <taxon>Clostridia</taxon>
        <taxon>Lachnospirales</taxon>
        <taxon>Lachnospiraceae</taxon>
        <taxon>Pseudobutyrivibrio</taxon>
    </lineage>
</organism>
<dbReference type="OrthoDB" id="2000848at2"/>
<sequence>MGTTSEKFKERQFFDAIVNFDEDEQAQDYFYEVMNSATGRKNLNGTDETVRDRVLKAYAVLFCEEFDLEPGAPAGVDEVAETADRLYIGSMGYDPNHWYRMKYHFPVIDFDNYDRFAALVIADMNSGPLHEAAINDGDTLVVGEADPLHMTAEQRKNQKIKSVTI</sequence>
<dbReference type="AlphaFoldDB" id="A0A5P6VLZ9"/>
<dbReference type="EMBL" id="CP043028">
    <property type="protein sequence ID" value="QFJ53683.1"/>
    <property type="molecule type" value="Genomic_DNA"/>
</dbReference>
<name>A0A5P6VLZ9_PSEXY</name>
<evidence type="ECO:0000313" key="2">
    <source>
        <dbReference type="Proteomes" id="UP000327030"/>
    </source>
</evidence>
<gene>
    <name evidence="1" type="ORF">FXF36_01775</name>
</gene>
<accession>A0A5P6VLZ9</accession>
<protein>
    <submittedName>
        <fullName evidence="1">Uncharacterized protein</fullName>
    </submittedName>
</protein>